<dbReference type="Gene3D" id="3.90.180.10">
    <property type="entry name" value="Medium-chain alcohol dehydrogenases, catalytic domain"/>
    <property type="match status" value="1"/>
</dbReference>
<dbReference type="SUPFAM" id="SSF51735">
    <property type="entry name" value="NAD(P)-binding Rossmann-fold domains"/>
    <property type="match status" value="1"/>
</dbReference>
<organism evidence="3 4">
    <name type="scientific">Nocardiopsis mwathae</name>
    <dbReference type="NCBI Taxonomy" id="1472723"/>
    <lineage>
        <taxon>Bacteria</taxon>
        <taxon>Bacillati</taxon>
        <taxon>Actinomycetota</taxon>
        <taxon>Actinomycetes</taxon>
        <taxon>Streptosporangiales</taxon>
        <taxon>Nocardiopsidaceae</taxon>
        <taxon>Nocardiopsis</taxon>
    </lineage>
</organism>
<dbReference type="Proteomes" id="UP000546642">
    <property type="component" value="Unassembled WGS sequence"/>
</dbReference>
<sequence>MTRAIRYSRYGGPEVLALEDVPTPRPRAGQVRVAVHAAGVNPVDYKIREGRFGGSVDTPRGTGIDVAGTVDAVGPGVDAWRVGQAVFGKASSGSAATHALARADMIVAKPDWLSFEQAASLPVAAHTAYRTLRELDVRADETLLIHAVAGGVGLIAAQLATAWGARVIGTASERRHAFLRKIGVEPVAYGDGLDERLREAAPGGVDAVLDCSGRGELPVSIELAGGRDRVLTIAAADAAAHGVRFSDGKDAGPLPVAIEAVLDLMSRGELELPVAEVYPLERTADAQRSSKAGHVLGKIVLRVHGD</sequence>
<evidence type="ECO:0000313" key="4">
    <source>
        <dbReference type="Proteomes" id="UP000546642"/>
    </source>
</evidence>
<dbReference type="EC" id="3.1.1.-" evidence="3"/>
<reference evidence="3 4" key="1">
    <citation type="submission" date="2020-08" db="EMBL/GenBank/DDBJ databases">
        <title>Sequencing the genomes of 1000 actinobacteria strains.</title>
        <authorList>
            <person name="Klenk H.-P."/>
        </authorList>
    </citation>
    <scope>NUCLEOTIDE SEQUENCE [LARGE SCALE GENOMIC DNA]</scope>
    <source>
        <strain evidence="3 4">DSM 46659</strain>
    </source>
</reference>
<dbReference type="InterPro" id="IPR036291">
    <property type="entry name" value="NAD(P)-bd_dom_sf"/>
</dbReference>
<dbReference type="Pfam" id="PF00107">
    <property type="entry name" value="ADH_zinc_N"/>
    <property type="match status" value="1"/>
</dbReference>
<dbReference type="GO" id="GO:0016491">
    <property type="term" value="F:oxidoreductase activity"/>
    <property type="evidence" value="ECO:0007669"/>
    <property type="project" value="InterPro"/>
</dbReference>
<dbReference type="CDD" id="cd05289">
    <property type="entry name" value="MDR_like_2"/>
    <property type="match status" value="1"/>
</dbReference>
<evidence type="ECO:0000256" key="1">
    <source>
        <dbReference type="ARBA" id="ARBA00022857"/>
    </source>
</evidence>
<protein>
    <submittedName>
        <fullName evidence="3">Acetyl esterase</fullName>
        <ecNumber evidence="3">3.1.1.-</ecNumber>
    </submittedName>
</protein>
<dbReference type="GO" id="GO:0016787">
    <property type="term" value="F:hydrolase activity"/>
    <property type="evidence" value="ECO:0007669"/>
    <property type="project" value="UniProtKB-KW"/>
</dbReference>
<dbReference type="InterPro" id="IPR011032">
    <property type="entry name" value="GroES-like_sf"/>
</dbReference>
<gene>
    <name evidence="3" type="ORF">HNR23_000116</name>
</gene>
<dbReference type="SMART" id="SM00829">
    <property type="entry name" value="PKS_ER"/>
    <property type="match status" value="1"/>
</dbReference>
<dbReference type="SUPFAM" id="SSF50129">
    <property type="entry name" value="GroES-like"/>
    <property type="match status" value="1"/>
</dbReference>
<dbReference type="AlphaFoldDB" id="A0A7W9YEM4"/>
<dbReference type="InterPro" id="IPR013149">
    <property type="entry name" value="ADH-like_C"/>
</dbReference>
<feature type="domain" description="Enoyl reductase (ER)" evidence="2">
    <location>
        <begin position="11"/>
        <end position="301"/>
    </location>
</feature>
<dbReference type="Pfam" id="PF08240">
    <property type="entry name" value="ADH_N"/>
    <property type="match status" value="1"/>
</dbReference>
<name>A0A7W9YEM4_9ACTN</name>
<dbReference type="InterPro" id="IPR051603">
    <property type="entry name" value="Zinc-ADH_QOR/CCCR"/>
</dbReference>
<comment type="caution">
    <text evidence="3">The sequence shown here is derived from an EMBL/GenBank/DDBJ whole genome shotgun (WGS) entry which is preliminary data.</text>
</comment>
<dbReference type="EMBL" id="JACHDS010000001">
    <property type="protein sequence ID" value="MBB6170056.1"/>
    <property type="molecule type" value="Genomic_DNA"/>
</dbReference>
<keyword evidence="4" id="KW-1185">Reference proteome</keyword>
<accession>A0A7W9YEM4</accession>
<dbReference type="Gene3D" id="3.40.50.720">
    <property type="entry name" value="NAD(P)-binding Rossmann-like Domain"/>
    <property type="match status" value="1"/>
</dbReference>
<keyword evidence="3" id="KW-0378">Hydrolase</keyword>
<keyword evidence="1" id="KW-0521">NADP</keyword>
<dbReference type="PANTHER" id="PTHR44154">
    <property type="entry name" value="QUINONE OXIDOREDUCTASE"/>
    <property type="match status" value="1"/>
</dbReference>
<evidence type="ECO:0000259" key="2">
    <source>
        <dbReference type="SMART" id="SM00829"/>
    </source>
</evidence>
<dbReference type="PANTHER" id="PTHR44154:SF1">
    <property type="entry name" value="QUINONE OXIDOREDUCTASE"/>
    <property type="match status" value="1"/>
</dbReference>
<dbReference type="InterPro" id="IPR020843">
    <property type="entry name" value="ER"/>
</dbReference>
<dbReference type="RefSeq" id="WP_184072437.1">
    <property type="nucleotide sequence ID" value="NZ_JACHDS010000001.1"/>
</dbReference>
<dbReference type="InterPro" id="IPR013154">
    <property type="entry name" value="ADH-like_N"/>
</dbReference>
<evidence type="ECO:0000313" key="3">
    <source>
        <dbReference type="EMBL" id="MBB6170056.1"/>
    </source>
</evidence>
<proteinExistence type="predicted"/>